<keyword evidence="1" id="KW-0472">Membrane</keyword>
<dbReference type="AlphaFoldDB" id="A0A371XGV3"/>
<proteinExistence type="predicted"/>
<evidence type="ECO:0000256" key="1">
    <source>
        <dbReference type="SAM" id="Phobius"/>
    </source>
</evidence>
<evidence type="ECO:0000313" key="3">
    <source>
        <dbReference type="Proteomes" id="UP000262379"/>
    </source>
</evidence>
<name>A0A371XGV3_9HYPH</name>
<accession>A0A371XGV3</accession>
<reference evidence="3" key="1">
    <citation type="submission" date="2018-08" db="EMBL/GenBank/DDBJ databases">
        <authorList>
            <person name="Im W.T."/>
        </authorList>
    </citation>
    <scope>NUCLEOTIDE SEQUENCE [LARGE SCALE GENOMIC DNA]</scope>
    <source>
        <strain evidence="3">LA-28</strain>
    </source>
</reference>
<protein>
    <submittedName>
        <fullName evidence="2">Uncharacterized protein</fullName>
    </submittedName>
</protein>
<keyword evidence="3" id="KW-1185">Reference proteome</keyword>
<comment type="caution">
    <text evidence="2">The sequence shown here is derived from an EMBL/GenBank/DDBJ whole genome shotgun (WGS) entry which is preliminary data.</text>
</comment>
<dbReference type="EMBL" id="QURN01000004">
    <property type="protein sequence ID" value="RFC68460.1"/>
    <property type="molecule type" value="Genomic_DNA"/>
</dbReference>
<dbReference type="Proteomes" id="UP000262379">
    <property type="component" value="Unassembled WGS sequence"/>
</dbReference>
<sequence length="68" mass="7599">MAVLLFAACRRHIATPLEVWPSEPNVLLTDIFGARVFRADLLVIWFLVAMHGVYGNGAYFFAACSRRG</sequence>
<feature type="transmembrane region" description="Helical" evidence="1">
    <location>
        <begin position="42"/>
        <end position="62"/>
    </location>
</feature>
<gene>
    <name evidence="2" type="ORF">DY251_05670</name>
</gene>
<evidence type="ECO:0000313" key="2">
    <source>
        <dbReference type="EMBL" id="RFC68460.1"/>
    </source>
</evidence>
<organism evidence="2 3">
    <name type="scientific">Mesorhizobium denitrificans</name>
    <dbReference type="NCBI Taxonomy" id="2294114"/>
    <lineage>
        <taxon>Bacteria</taxon>
        <taxon>Pseudomonadati</taxon>
        <taxon>Pseudomonadota</taxon>
        <taxon>Alphaproteobacteria</taxon>
        <taxon>Hyphomicrobiales</taxon>
        <taxon>Phyllobacteriaceae</taxon>
        <taxon>Mesorhizobium</taxon>
    </lineage>
</organism>
<keyword evidence="1" id="KW-0812">Transmembrane</keyword>
<keyword evidence="1" id="KW-1133">Transmembrane helix</keyword>